<dbReference type="Gene3D" id="3.40.1370.10">
    <property type="match status" value="1"/>
</dbReference>
<dbReference type="AlphaFoldDB" id="A0AA39F014"/>
<evidence type="ECO:0000256" key="7">
    <source>
        <dbReference type="ARBA" id="ARBA00082711"/>
    </source>
</evidence>
<dbReference type="GO" id="GO:1990904">
    <property type="term" value="C:ribonucleoprotein complex"/>
    <property type="evidence" value="ECO:0007669"/>
    <property type="project" value="UniProtKB-KW"/>
</dbReference>
<keyword evidence="4" id="KW-0496">Mitochondrion</keyword>
<dbReference type="FunFam" id="3.40.1370.10:FF:000005">
    <property type="entry name" value="39S ribosomal protein L4, mitochondrial"/>
    <property type="match status" value="1"/>
</dbReference>
<evidence type="ECO:0000256" key="5">
    <source>
        <dbReference type="ARBA" id="ARBA00023274"/>
    </source>
</evidence>
<dbReference type="NCBIfam" id="TIGR03953">
    <property type="entry name" value="rplD_bact"/>
    <property type="match status" value="1"/>
</dbReference>
<dbReference type="GO" id="GO:0005840">
    <property type="term" value="C:ribosome"/>
    <property type="evidence" value="ECO:0007669"/>
    <property type="project" value="UniProtKB-KW"/>
</dbReference>
<dbReference type="InterPro" id="IPR002136">
    <property type="entry name" value="Ribosomal_uL4"/>
</dbReference>
<comment type="similarity">
    <text evidence="2">Belongs to the universal ribosomal protein uL4 family.</text>
</comment>
<comment type="subcellular location">
    <subcellularLocation>
        <location evidence="1">Mitochondrion</location>
    </subcellularLocation>
</comment>
<dbReference type="Pfam" id="PF00573">
    <property type="entry name" value="Ribosomal_L4"/>
    <property type="match status" value="1"/>
</dbReference>
<dbReference type="Proteomes" id="UP001168990">
    <property type="component" value="Unassembled WGS sequence"/>
</dbReference>
<accession>A0AA39F014</accession>
<evidence type="ECO:0000256" key="1">
    <source>
        <dbReference type="ARBA" id="ARBA00004173"/>
    </source>
</evidence>
<dbReference type="SUPFAM" id="SSF52166">
    <property type="entry name" value="Ribosomal protein L4"/>
    <property type="match status" value="1"/>
</dbReference>
<gene>
    <name evidence="9" type="ORF">PV328_007931</name>
</gene>
<protein>
    <recommendedName>
        <fullName evidence="6">Large ribosomal subunit protein uL4m</fullName>
    </recommendedName>
    <alternativeName>
        <fullName evidence="7">39S ribosomal protein L4, mitochondrial</fullName>
    </alternativeName>
</protein>
<evidence type="ECO:0000256" key="6">
    <source>
        <dbReference type="ARBA" id="ARBA00040565"/>
    </source>
</evidence>
<dbReference type="GO" id="GO:0005743">
    <property type="term" value="C:mitochondrial inner membrane"/>
    <property type="evidence" value="ECO:0007669"/>
    <property type="project" value="UniProtKB-ARBA"/>
</dbReference>
<dbReference type="GO" id="GO:0003735">
    <property type="term" value="F:structural constituent of ribosome"/>
    <property type="evidence" value="ECO:0007669"/>
    <property type="project" value="InterPro"/>
</dbReference>
<organism evidence="9 10">
    <name type="scientific">Microctonus aethiopoides</name>
    <dbReference type="NCBI Taxonomy" id="144406"/>
    <lineage>
        <taxon>Eukaryota</taxon>
        <taxon>Metazoa</taxon>
        <taxon>Ecdysozoa</taxon>
        <taxon>Arthropoda</taxon>
        <taxon>Hexapoda</taxon>
        <taxon>Insecta</taxon>
        <taxon>Pterygota</taxon>
        <taxon>Neoptera</taxon>
        <taxon>Endopterygota</taxon>
        <taxon>Hymenoptera</taxon>
        <taxon>Apocrita</taxon>
        <taxon>Ichneumonoidea</taxon>
        <taxon>Braconidae</taxon>
        <taxon>Euphorinae</taxon>
        <taxon>Microctonus</taxon>
    </lineage>
</organism>
<keyword evidence="5" id="KW-0687">Ribonucleoprotein</keyword>
<dbReference type="EMBL" id="JAQQBS010001423">
    <property type="protein sequence ID" value="KAK0160529.1"/>
    <property type="molecule type" value="Genomic_DNA"/>
</dbReference>
<evidence type="ECO:0000256" key="8">
    <source>
        <dbReference type="SAM" id="MobiDB-lite"/>
    </source>
</evidence>
<sequence length="286" mass="33311">MSLLIRNIATKFQRYSNQISKFCTAVENQVENQCITPKISVINYINDDQLYVKKRQVWIDNMDTIESKKMGLMTLHPDVFAVRPRVDILYENIRWQRMYRFVNFTHVKNRAEKKGGGRKPWPQKGQGRARHGSINSPLFKGGGIAHGPRSPTTHFYMLPFFSRVNGLTTALTVKLAQDNLHIVNDIEIPTKDSSYLESLFEERHWGPSVLFVDTEDIMPENITLATDEIKHVNLMPVYGLNVYSMLKHETLILTERAARRIEEKILYQINRPDYMKLVKKFQLNQV</sequence>
<dbReference type="PANTHER" id="PTHR10746">
    <property type="entry name" value="50S RIBOSOMAL PROTEIN L4"/>
    <property type="match status" value="1"/>
</dbReference>
<dbReference type="InterPro" id="IPR023574">
    <property type="entry name" value="Ribosomal_uL4_dom_sf"/>
</dbReference>
<evidence type="ECO:0000256" key="2">
    <source>
        <dbReference type="ARBA" id="ARBA00010528"/>
    </source>
</evidence>
<keyword evidence="3" id="KW-0689">Ribosomal protein</keyword>
<name>A0AA39F014_9HYME</name>
<reference evidence="9" key="2">
    <citation type="submission" date="2023-03" db="EMBL/GenBank/DDBJ databases">
        <authorList>
            <person name="Inwood S.N."/>
            <person name="Skelly J.G."/>
            <person name="Guhlin J."/>
            <person name="Harrop T.W.R."/>
            <person name="Goldson S.G."/>
            <person name="Dearden P.K."/>
        </authorList>
    </citation>
    <scope>NUCLEOTIDE SEQUENCE</scope>
    <source>
        <strain evidence="9">Irish</strain>
        <tissue evidence="9">Whole body</tissue>
    </source>
</reference>
<evidence type="ECO:0000256" key="4">
    <source>
        <dbReference type="ARBA" id="ARBA00023128"/>
    </source>
</evidence>
<reference evidence="9" key="1">
    <citation type="journal article" date="2023" name="bioRxiv">
        <title>Scaffold-level genome assemblies of two parasitoid biocontrol wasps reveal the parthenogenesis mechanism and an associated novel virus.</title>
        <authorList>
            <person name="Inwood S."/>
            <person name="Skelly J."/>
            <person name="Guhlin J."/>
            <person name="Harrop T."/>
            <person name="Goldson S."/>
            <person name="Dearden P."/>
        </authorList>
    </citation>
    <scope>NUCLEOTIDE SEQUENCE</scope>
    <source>
        <strain evidence="9">Irish</strain>
        <tissue evidence="9">Whole body</tissue>
    </source>
</reference>
<keyword evidence="10" id="KW-1185">Reference proteome</keyword>
<proteinExistence type="inferred from homology"/>
<dbReference type="PANTHER" id="PTHR10746:SF6">
    <property type="entry name" value="LARGE RIBOSOMAL SUBUNIT PROTEIN UL4M"/>
    <property type="match status" value="1"/>
</dbReference>
<dbReference type="InterPro" id="IPR013005">
    <property type="entry name" value="Ribosomal_uL4-like"/>
</dbReference>
<comment type="caution">
    <text evidence="9">The sequence shown here is derived from an EMBL/GenBank/DDBJ whole genome shotgun (WGS) entry which is preliminary data.</text>
</comment>
<evidence type="ECO:0000256" key="3">
    <source>
        <dbReference type="ARBA" id="ARBA00022980"/>
    </source>
</evidence>
<feature type="region of interest" description="Disordered" evidence="8">
    <location>
        <begin position="112"/>
        <end position="133"/>
    </location>
</feature>
<evidence type="ECO:0000313" key="9">
    <source>
        <dbReference type="EMBL" id="KAK0160529.1"/>
    </source>
</evidence>
<dbReference type="GO" id="GO:0006412">
    <property type="term" value="P:translation"/>
    <property type="evidence" value="ECO:0007669"/>
    <property type="project" value="InterPro"/>
</dbReference>
<evidence type="ECO:0000313" key="10">
    <source>
        <dbReference type="Proteomes" id="UP001168990"/>
    </source>
</evidence>